<dbReference type="Gene3D" id="3.40.50.720">
    <property type="entry name" value="NAD(P)-binding Rossmann-like Domain"/>
    <property type="match status" value="1"/>
</dbReference>
<evidence type="ECO:0000259" key="4">
    <source>
        <dbReference type="Pfam" id="PF03446"/>
    </source>
</evidence>
<accession>A0ABY9RTW6</accession>
<dbReference type="PANTHER" id="PTHR43580:SF2">
    <property type="entry name" value="CYTOKINE-LIKE NUCLEAR FACTOR N-PAC"/>
    <property type="match status" value="1"/>
</dbReference>
<keyword evidence="2" id="KW-0560">Oxidoreductase</keyword>
<dbReference type="SUPFAM" id="SSF51735">
    <property type="entry name" value="NAD(P)-binding Rossmann-fold domains"/>
    <property type="match status" value="1"/>
</dbReference>
<gene>
    <name evidence="6" type="ORF">RGF97_13245</name>
</gene>
<dbReference type="Pfam" id="PF21761">
    <property type="entry name" value="RedAm-like_C"/>
    <property type="match status" value="1"/>
</dbReference>
<dbReference type="Proteomes" id="UP001250858">
    <property type="component" value="Chromosome"/>
</dbReference>
<dbReference type="PANTHER" id="PTHR43580">
    <property type="entry name" value="OXIDOREDUCTASE GLYR1-RELATED"/>
    <property type="match status" value="1"/>
</dbReference>
<dbReference type="InterPro" id="IPR048666">
    <property type="entry name" value="RedAm-like_C"/>
</dbReference>
<dbReference type="Pfam" id="PF03446">
    <property type="entry name" value="NAD_binding_2"/>
    <property type="match status" value="1"/>
</dbReference>
<dbReference type="RefSeq" id="WP_128977313.1">
    <property type="nucleotide sequence ID" value="NZ_CP133762.1"/>
</dbReference>
<reference evidence="6 7" key="1">
    <citation type="submission" date="2023-09" db="EMBL/GenBank/DDBJ databases">
        <title>Complete genome of Streptomyces roseicoloratus T14.</title>
        <authorList>
            <person name="Bashizi T."/>
            <person name="Kim M.-J."/>
            <person name="Lee G."/>
            <person name="Tagele S.B."/>
            <person name="Shin J.-H."/>
        </authorList>
    </citation>
    <scope>NUCLEOTIDE SEQUENCE [LARGE SCALE GENOMIC DNA]</scope>
    <source>
        <strain evidence="6 7">T14</strain>
    </source>
</reference>
<dbReference type="EMBL" id="CP133762">
    <property type="protein sequence ID" value="WMX45626.1"/>
    <property type="molecule type" value="Genomic_DNA"/>
</dbReference>
<feature type="region of interest" description="Disordered" evidence="3">
    <location>
        <begin position="1"/>
        <end position="32"/>
    </location>
</feature>
<evidence type="ECO:0000259" key="5">
    <source>
        <dbReference type="Pfam" id="PF21761"/>
    </source>
</evidence>
<sequence>MNETHSDNHTDNHGATHTDNHGATHSSTRKESVTVLGLGRMGSALAGAFLDAGHPTTVFNRSPGKADPLVARGARRAATVAEAVAASGLVVVCVLDYDAVRGLLEPVAAELRGRTLVNLTSGSPEQARAEAEWAAGHGIGYLDGGIMTTPPGIGDSANMILYAGGPELQAAHRPALSALGDPVDLGPDAGLASLYDAGLLGLMWSVFGGWLHATALVGADGVPAKEFTAVSVRWLRTVSWFLTMYADQIDAGEYPGDDATIDIQVAGIGHLLHAGEERGIDGRLPRLHLELMKEAVAAGHGGDSYARIVEAFRGKRSA</sequence>
<feature type="domain" description="6-phosphogluconate dehydrogenase NADP-binding" evidence="4">
    <location>
        <begin position="33"/>
        <end position="182"/>
    </location>
</feature>
<name>A0ABY9RTW6_9ACTN</name>
<evidence type="ECO:0000256" key="2">
    <source>
        <dbReference type="ARBA" id="ARBA00023002"/>
    </source>
</evidence>
<feature type="domain" description="NADPH-dependent reductive aminase-like C-terminal" evidence="5">
    <location>
        <begin position="188"/>
        <end position="313"/>
    </location>
</feature>
<dbReference type="InterPro" id="IPR036291">
    <property type="entry name" value="NAD(P)-bd_dom_sf"/>
</dbReference>
<dbReference type="InterPro" id="IPR051265">
    <property type="entry name" value="HIBADH-related_NP60_sf"/>
</dbReference>
<dbReference type="InterPro" id="IPR013328">
    <property type="entry name" value="6PGD_dom2"/>
</dbReference>
<evidence type="ECO:0000256" key="3">
    <source>
        <dbReference type="SAM" id="MobiDB-lite"/>
    </source>
</evidence>
<keyword evidence="7" id="KW-1185">Reference proteome</keyword>
<proteinExistence type="inferred from homology"/>
<protein>
    <submittedName>
        <fullName evidence="6">NAD(P)-binding domain-containing protein</fullName>
    </submittedName>
</protein>
<evidence type="ECO:0000313" key="6">
    <source>
        <dbReference type="EMBL" id="WMX45626.1"/>
    </source>
</evidence>
<dbReference type="InterPro" id="IPR006115">
    <property type="entry name" value="6PGDH_NADP-bd"/>
</dbReference>
<dbReference type="PIRSF" id="PIRSF000103">
    <property type="entry name" value="HIBADH"/>
    <property type="match status" value="1"/>
</dbReference>
<dbReference type="Gene3D" id="1.10.1040.10">
    <property type="entry name" value="N-(1-d-carboxylethyl)-l-norvaline Dehydrogenase, domain 2"/>
    <property type="match status" value="1"/>
</dbReference>
<evidence type="ECO:0000313" key="7">
    <source>
        <dbReference type="Proteomes" id="UP001250858"/>
    </source>
</evidence>
<comment type="similarity">
    <text evidence="1">Belongs to the HIBADH-related family.</text>
</comment>
<dbReference type="InterPro" id="IPR015815">
    <property type="entry name" value="HIBADH-related"/>
</dbReference>
<evidence type="ECO:0000256" key="1">
    <source>
        <dbReference type="ARBA" id="ARBA00009080"/>
    </source>
</evidence>
<organism evidence="6 7">
    <name type="scientific">Streptomyces roseicoloratus</name>
    <dbReference type="NCBI Taxonomy" id="2508722"/>
    <lineage>
        <taxon>Bacteria</taxon>
        <taxon>Bacillati</taxon>
        <taxon>Actinomycetota</taxon>
        <taxon>Actinomycetes</taxon>
        <taxon>Kitasatosporales</taxon>
        <taxon>Streptomycetaceae</taxon>
        <taxon>Streptomyces</taxon>
    </lineage>
</organism>